<keyword evidence="3" id="KW-1185">Reference proteome</keyword>
<dbReference type="Proteomes" id="UP001153069">
    <property type="component" value="Unassembled WGS sequence"/>
</dbReference>
<proteinExistence type="predicted"/>
<sequence length="242" mass="27060">MAIGNSKWDTVNDDDNSVEEAQAQENEESRNDTAPTEDAAKEKTVAIKVSNLKKQHVVASKEQKRVEAIDLLVKIYKKKHGKRFFIHPVIQFVASLEGGIKVIAKEKVEAGTPLLRLPEQEQISIANLSTLSREFESTFSKIVGAAYRLKSEAVIVGDIVLHQCYSEAEVKLFLIVMRGLHLSANAFKESNAKETVPSQVVKTWPSYKELKQSCAVWDLRPQVAALLRGTATWGQLELKQKF</sequence>
<name>A0A9N8H436_9STRA</name>
<protein>
    <submittedName>
        <fullName evidence="2">Uncharacterized protein</fullName>
    </submittedName>
</protein>
<dbReference type="EMBL" id="CAICTM010000051">
    <property type="protein sequence ID" value="CAB9499047.1"/>
    <property type="molecule type" value="Genomic_DNA"/>
</dbReference>
<reference evidence="2" key="1">
    <citation type="submission" date="2020-06" db="EMBL/GenBank/DDBJ databases">
        <authorList>
            <consortium name="Plant Systems Biology data submission"/>
        </authorList>
    </citation>
    <scope>NUCLEOTIDE SEQUENCE</scope>
    <source>
        <strain evidence="2">D6</strain>
    </source>
</reference>
<gene>
    <name evidence="2" type="ORF">SEMRO_52_G031090.1</name>
</gene>
<organism evidence="2 3">
    <name type="scientific">Seminavis robusta</name>
    <dbReference type="NCBI Taxonomy" id="568900"/>
    <lineage>
        <taxon>Eukaryota</taxon>
        <taxon>Sar</taxon>
        <taxon>Stramenopiles</taxon>
        <taxon>Ochrophyta</taxon>
        <taxon>Bacillariophyta</taxon>
        <taxon>Bacillariophyceae</taxon>
        <taxon>Bacillariophycidae</taxon>
        <taxon>Naviculales</taxon>
        <taxon>Naviculaceae</taxon>
        <taxon>Seminavis</taxon>
    </lineage>
</organism>
<feature type="region of interest" description="Disordered" evidence="1">
    <location>
        <begin position="1"/>
        <end position="42"/>
    </location>
</feature>
<evidence type="ECO:0000256" key="1">
    <source>
        <dbReference type="SAM" id="MobiDB-lite"/>
    </source>
</evidence>
<dbReference type="AlphaFoldDB" id="A0A9N8H436"/>
<accession>A0A9N8H436</accession>
<evidence type="ECO:0000313" key="2">
    <source>
        <dbReference type="EMBL" id="CAB9499047.1"/>
    </source>
</evidence>
<evidence type="ECO:0000313" key="3">
    <source>
        <dbReference type="Proteomes" id="UP001153069"/>
    </source>
</evidence>
<comment type="caution">
    <text evidence="2">The sequence shown here is derived from an EMBL/GenBank/DDBJ whole genome shotgun (WGS) entry which is preliminary data.</text>
</comment>